<accession>D7G094</accession>
<dbReference type="Proteomes" id="UP000002630">
    <property type="component" value="Linkage Group LG17"/>
</dbReference>
<feature type="compositionally biased region" description="Polar residues" evidence="1">
    <location>
        <begin position="11"/>
        <end position="20"/>
    </location>
</feature>
<sequence length="69" mass="7567">MPDFSEGVWYHQQQGPQTLPQEGFGHVDDWLNSPYLLGEDEIGGRHDPDGAVECAARNSATDVDNLGIL</sequence>
<evidence type="ECO:0000256" key="1">
    <source>
        <dbReference type="SAM" id="MobiDB-lite"/>
    </source>
</evidence>
<proteinExistence type="predicted"/>
<evidence type="ECO:0000313" key="3">
    <source>
        <dbReference type="Proteomes" id="UP000002630"/>
    </source>
</evidence>
<dbReference type="InParanoid" id="D7G094"/>
<gene>
    <name evidence="2" type="ORF">Esi_0399_0008</name>
</gene>
<name>D7G094_ECTSI</name>
<dbReference type="EMBL" id="FN648595">
    <property type="protein sequence ID" value="CBJ32976.1"/>
    <property type="molecule type" value="Genomic_DNA"/>
</dbReference>
<dbReference type="AlphaFoldDB" id="D7G094"/>
<protein>
    <submittedName>
        <fullName evidence="2">Uncharacterized protein</fullName>
    </submittedName>
</protein>
<keyword evidence="3" id="KW-1185">Reference proteome</keyword>
<dbReference type="EMBL" id="FN649742">
    <property type="protein sequence ID" value="CBJ32976.1"/>
    <property type="molecule type" value="Genomic_DNA"/>
</dbReference>
<evidence type="ECO:0000313" key="2">
    <source>
        <dbReference type="EMBL" id="CBJ32976.1"/>
    </source>
</evidence>
<organism evidence="2 3">
    <name type="scientific">Ectocarpus siliculosus</name>
    <name type="common">Brown alga</name>
    <name type="synonym">Conferva siliculosa</name>
    <dbReference type="NCBI Taxonomy" id="2880"/>
    <lineage>
        <taxon>Eukaryota</taxon>
        <taxon>Sar</taxon>
        <taxon>Stramenopiles</taxon>
        <taxon>Ochrophyta</taxon>
        <taxon>PX clade</taxon>
        <taxon>Phaeophyceae</taxon>
        <taxon>Ectocarpales</taxon>
        <taxon>Ectocarpaceae</taxon>
        <taxon>Ectocarpus</taxon>
    </lineage>
</organism>
<feature type="region of interest" description="Disordered" evidence="1">
    <location>
        <begin position="1"/>
        <end position="21"/>
    </location>
</feature>
<reference evidence="2 3" key="1">
    <citation type="journal article" date="2010" name="Nature">
        <title>The Ectocarpus genome and the independent evolution of multicellularity in brown algae.</title>
        <authorList>
            <person name="Cock J.M."/>
            <person name="Sterck L."/>
            <person name="Rouze P."/>
            <person name="Scornet D."/>
            <person name="Allen A.E."/>
            <person name="Amoutzias G."/>
            <person name="Anthouard V."/>
            <person name="Artiguenave F."/>
            <person name="Aury J.M."/>
            <person name="Badger J.H."/>
            <person name="Beszteri B."/>
            <person name="Billiau K."/>
            <person name="Bonnet E."/>
            <person name="Bothwell J.H."/>
            <person name="Bowler C."/>
            <person name="Boyen C."/>
            <person name="Brownlee C."/>
            <person name="Carrano C.J."/>
            <person name="Charrier B."/>
            <person name="Cho G.Y."/>
            <person name="Coelho S.M."/>
            <person name="Collen J."/>
            <person name="Corre E."/>
            <person name="Da Silva C."/>
            <person name="Delage L."/>
            <person name="Delaroque N."/>
            <person name="Dittami S.M."/>
            <person name="Doulbeau S."/>
            <person name="Elias M."/>
            <person name="Farnham G."/>
            <person name="Gachon C.M."/>
            <person name="Gschloessl B."/>
            <person name="Heesch S."/>
            <person name="Jabbari K."/>
            <person name="Jubin C."/>
            <person name="Kawai H."/>
            <person name="Kimura K."/>
            <person name="Kloareg B."/>
            <person name="Kupper F.C."/>
            <person name="Lang D."/>
            <person name="Le Bail A."/>
            <person name="Leblanc C."/>
            <person name="Lerouge P."/>
            <person name="Lohr M."/>
            <person name="Lopez P.J."/>
            <person name="Martens C."/>
            <person name="Maumus F."/>
            <person name="Michel G."/>
            <person name="Miranda-Saavedra D."/>
            <person name="Morales J."/>
            <person name="Moreau H."/>
            <person name="Motomura T."/>
            <person name="Nagasato C."/>
            <person name="Napoli C.A."/>
            <person name="Nelson D.R."/>
            <person name="Nyvall-Collen P."/>
            <person name="Peters A.F."/>
            <person name="Pommier C."/>
            <person name="Potin P."/>
            <person name="Poulain J."/>
            <person name="Quesneville H."/>
            <person name="Read B."/>
            <person name="Rensing S.A."/>
            <person name="Ritter A."/>
            <person name="Rousvoal S."/>
            <person name="Samanta M."/>
            <person name="Samson G."/>
            <person name="Schroeder D.C."/>
            <person name="Segurens B."/>
            <person name="Strittmatter M."/>
            <person name="Tonon T."/>
            <person name="Tregear J.W."/>
            <person name="Valentin K."/>
            <person name="von Dassow P."/>
            <person name="Yamagishi T."/>
            <person name="Van de Peer Y."/>
            <person name="Wincker P."/>
        </authorList>
    </citation>
    <scope>NUCLEOTIDE SEQUENCE [LARGE SCALE GENOMIC DNA]</scope>
    <source>
        <strain evidence="3">Ec32 / CCAP1310/4</strain>
    </source>
</reference>